<dbReference type="Pfam" id="PF08389">
    <property type="entry name" value="Xpo1"/>
    <property type="match status" value="1"/>
</dbReference>
<dbReference type="InterPro" id="IPR040017">
    <property type="entry name" value="XPOT"/>
</dbReference>
<dbReference type="Pfam" id="PF19282">
    <property type="entry name" value="Exportin-T"/>
    <property type="match status" value="1"/>
</dbReference>
<evidence type="ECO:0000256" key="10">
    <source>
        <dbReference type="RuleBase" id="RU366037"/>
    </source>
</evidence>
<dbReference type="GO" id="GO:0016363">
    <property type="term" value="C:nuclear matrix"/>
    <property type="evidence" value="ECO:0007669"/>
    <property type="project" value="TreeGrafter"/>
</dbReference>
<evidence type="ECO:0000259" key="11">
    <source>
        <dbReference type="Pfam" id="PF08389"/>
    </source>
</evidence>
<evidence type="ECO:0000256" key="1">
    <source>
        <dbReference type="ARBA" id="ARBA00004496"/>
    </source>
</evidence>
<evidence type="ECO:0000256" key="8">
    <source>
        <dbReference type="ARBA" id="ARBA00029784"/>
    </source>
</evidence>
<feature type="domain" description="Exportin-1/Importin-beta-like" evidence="11">
    <location>
        <begin position="62"/>
        <end position="172"/>
    </location>
</feature>
<proteinExistence type="inferred from homology"/>
<dbReference type="GO" id="GO:0071528">
    <property type="term" value="P:tRNA re-export from nucleus"/>
    <property type="evidence" value="ECO:0007669"/>
    <property type="project" value="UniProtKB-UniRule"/>
</dbReference>
<dbReference type="EMBL" id="JAPFFJ010000012">
    <property type="protein sequence ID" value="KAJ6415827.1"/>
    <property type="molecule type" value="Genomic_DNA"/>
</dbReference>
<evidence type="ECO:0000259" key="12">
    <source>
        <dbReference type="Pfam" id="PF19282"/>
    </source>
</evidence>
<dbReference type="PANTHER" id="PTHR15952">
    <property type="entry name" value="EXPORTIN-T/LOS1"/>
    <property type="match status" value="1"/>
</dbReference>
<evidence type="ECO:0000256" key="4">
    <source>
        <dbReference type="ARBA" id="ARBA00022490"/>
    </source>
</evidence>
<keyword evidence="4 10" id="KW-0963">Cytoplasm</keyword>
<accession>A0AAD6P3X0</accession>
<name>A0AAD6P3X0_9ROSI</name>
<comment type="function">
    <text evidence="10">tRNA nucleus export receptor which facilitates tRNA translocation across the nuclear pore complex.</text>
</comment>
<keyword evidence="5 10" id="KW-0820">tRNA-binding</keyword>
<dbReference type="InterPro" id="IPR045546">
    <property type="entry name" value="Exportin-T_C"/>
</dbReference>
<sequence>MDDVEKAILISFEESGAIDSALKSQAVSFCQQIKETPTTLHEVIRVKYAMLSLEEKDFIRKSVFSMILNALDDELISLDYPRTPEEMGVAGRVKDAIRQQCIAQIVNVWYEIVSMYRNSDLDLCSNVLESMRRYISWIDIGLIVNDAFIPLLFQMILVGGGSEQLQGAATGCVLAVVSKRMDHQSKLAILQNLQINRVFGLVTGDIDSELVSKVAALITGYAAENCEVDTTFSIVQFLSCYVATMKSLSPLREKQLHHVGRMLEVICAQIRYDPIYRDNLDMLDKIGREEEDTMVEYRKDLFVLLRNVGRVAPDVTQMFIRNSLVSCISSVSERNVEEVEASLSLLYALGESLSDEAIKTGSGLLSELVPTLVSTRFQCHSNRLVALVYLDTITRYIKFVQEHTEYVPMVLTAFLDERGIHHPNFHVRRRASYLFMRVVKLLKAKLVPFIESILQSLQDTVARFTSLNHTSNDFSGSEDGSHIFEAIGLLIGMEDIPPEKQSDYLSSLLTPLCHQVETLLINANALSPEESPVKIANIQQVIMAINALSKGFSERLVTASRPAIGVMFKKTLDVLLQILVVFPKIEPLRNKVTSFIHRMVDTLGASVFPFPSQGIGTIACRK</sequence>
<evidence type="ECO:0000256" key="5">
    <source>
        <dbReference type="ARBA" id="ARBA00022555"/>
    </source>
</evidence>
<dbReference type="InterPro" id="IPR013598">
    <property type="entry name" value="Exportin-1/Importin-b-like"/>
</dbReference>
<evidence type="ECO:0000256" key="6">
    <source>
        <dbReference type="ARBA" id="ARBA00022884"/>
    </source>
</evidence>
<dbReference type="GO" id="GO:0000049">
    <property type="term" value="F:tRNA binding"/>
    <property type="evidence" value="ECO:0007669"/>
    <property type="project" value="UniProtKB-UniRule"/>
</dbReference>
<protein>
    <recommendedName>
        <fullName evidence="2 10">Exportin-T</fullName>
    </recommendedName>
    <alternativeName>
        <fullName evidence="8 10">Exportin(tRNA)</fullName>
    </alternativeName>
    <alternativeName>
        <fullName evidence="9 10">tRNA exportin</fullName>
    </alternativeName>
</protein>
<keyword evidence="14" id="KW-1185">Reference proteome</keyword>
<dbReference type="AlphaFoldDB" id="A0AAD6P3X0"/>
<organism evidence="13 14">
    <name type="scientific">Salix udensis</name>
    <dbReference type="NCBI Taxonomy" id="889485"/>
    <lineage>
        <taxon>Eukaryota</taxon>
        <taxon>Viridiplantae</taxon>
        <taxon>Streptophyta</taxon>
        <taxon>Embryophyta</taxon>
        <taxon>Tracheophyta</taxon>
        <taxon>Spermatophyta</taxon>
        <taxon>Magnoliopsida</taxon>
        <taxon>eudicotyledons</taxon>
        <taxon>Gunneridae</taxon>
        <taxon>Pentapetalae</taxon>
        <taxon>rosids</taxon>
        <taxon>fabids</taxon>
        <taxon>Malpighiales</taxon>
        <taxon>Salicaceae</taxon>
        <taxon>Saliceae</taxon>
        <taxon>Salix</taxon>
    </lineage>
</organism>
<keyword evidence="6 10" id="KW-0694">RNA-binding</keyword>
<dbReference type="PANTHER" id="PTHR15952:SF11">
    <property type="entry name" value="EXPORTIN-T"/>
    <property type="match status" value="1"/>
</dbReference>
<dbReference type="GO" id="GO:0031267">
    <property type="term" value="F:small GTPase binding"/>
    <property type="evidence" value="ECO:0007669"/>
    <property type="project" value="InterPro"/>
</dbReference>
<evidence type="ECO:0000256" key="2">
    <source>
        <dbReference type="ARBA" id="ARBA00018928"/>
    </source>
</evidence>
<dbReference type="InterPro" id="IPR011989">
    <property type="entry name" value="ARM-like"/>
</dbReference>
<gene>
    <name evidence="13" type="ORF">OIU84_004592</name>
</gene>
<dbReference type="InterPro" id="IPR016024">
    <property type="entry name" value="ARM-type_fold"/>
</dbReference>
<comment type="caution">
    <text evidence="13">The sequence shown here is derived from an EMBL/GenBank/DDBJ whole genome shotgun (WGS) entry which is preliminary data.</text>
</comment>
<evidence type="ECO:0000313" key="13">
    <source>
        <dbReference type="EMBL" id="KAJ6415827.1"/>
    </source>
</evidence>
<dbReference type="GO" id="GO:0005737">
    <property type="term" value="C:cytoplasm"/>
    <property type="evidence" value="ECO:0007669"/>
    <property type="project" value="UniProtKB-SubCell"/>
</dbReference>
<dbReference type="GO" id="GO:0005643">
    <property type="term" value="C:nuclear pore"/>
    <property type="evidence" value="ECO:0007669"/>
    <property type="project" value="TreeGrafter"/>
</dbReference>
<keyword evidence="3 10" id="KW-0813">Transport</keyword>
<feature type="domain" description="Exportin-T C-terminal" evidence="12">
    <location>
        <begin position="232"/>
        <end position="609"/>
    </location>
</feature>
<dbReference type="Gene3D" id="1.25.10.10">
    <property type="entry name" value="Leucine-rich Repeat Variant"/>
    <property type="match status" value="2"/>
</dbReference>
<evidence type="ECO:0000256" key="7">
    <source>
        <dbReference type="ARBA" id="ARBA00023242"/>
    </source>
</evidence>
<evidence type="ECO:0000256" key="3">
    <source>
        <dbReference type="ARBA" id="ARBA00022448"/>
    </source>
</evidence>
<comment type="subcellular location">
    <subcellularLocation>
        <location evidence="1 10">Cytoplasm</location>
    </subcellularLocation>
    <subcellularLocation>
        <location evidence="10">Nucleus</location>
    </subcellularLocation>
    <text evidence="10">Shuttles between the nucleus and the cytoplasm.</text>
</comment>
<dbReference type="SUPFAM" id="SSF48371">
    <property type="entry name" value="ARM repeat"/>
    <property type="match status" value="1"/>
</dbReference>
<evidence type="ECO:0000256" key="9">
    <source>
        <dbReference type="ARBA" id="ARBA00032199"/>
    </source>
</evidence>
<evidence type="ECO:0000313" key="14">
    <source>
        <dbReference type="Proteomes" id="UP001162972"/>
    </source>
</evidence>
<comment type="similarity">
    <text evidence="10">Belongs to the exportin family.</text>
</comment>
<reference evidence="13 14" key="1">
    <citation type="journal article" date="2023" name="Int. J. Mol. Sci.">
        <title>De Novo Assembly and Annotation of 11 Diverse Shrub Willow (Salix) Genomes Reveals Novel Gene Organization in Sex-Linked Regions.</title>
        <authorList>
            <person name="Hyden B."/>
            <person name="Feng K."/>
            <person name="Yates T.B."/>
            <person name="Jawdy S."/>
            <person name="Cereghino C."/>
            <person name="Smart L.B."/>
            <person name="Muchero W."/>
        </authorList>
    </citation>
    <scope>NUCLEOTIDE SEQUENCE [LARGE SCALE GENOMIC DNA]</scope>
    <source>
        <tissue evidence="13">Shoot tip</tissue>
    </source>
</reference>
<keyword evidence="7 10" id="KW-0539">Nucleus</keyword>
<dbReference type="Proteomes" id="UP001162972">
    <property type="component" value="Chromosome 3"/>
</dbReference>